<dbReference type="Proteomes" id="UP000019116">
    <property type="component" value="Chromosome 2A"/>
</dbReference>
<dbReference type="Gramene" id="TraesCS2A03G0069400.1">
    <property type="protein sequence ID" value="TraesCS2A03G0069400.1.CDS1"/>
    <property type="gene ID" value="TraesCS2A03G0069400"/>
</dbReference>
<dbReference type="GO" id="GO:0005737">
    <property type="term" value="C:cytoplasm"/>
    <property type="evidence" value="ECO:0000318"/>
    <property type="project" value="GO_Central"/>
</dbReference>
<keyword evidence="1" id="KW-0808">Transferase</keyword>
<dbReference type="Pfam" id="PF02458">
    <property type="entry name" value="Transferase"/>
    <property type="match status" value="1"/>
</dbReference>
<dbReference type="PANTHER" id="PTHR31896:SF72">
    <property type="entry name" value="GENOME ASSEMBLY, CHROMOSOME: II"/>
    <property type="match status" value="1"/>
</dbReference>
<dbReference type="InterPro" id="IPR023213">
    <property type="entry name" value="CAT-like_dom_sf"/>
</dbReference>
<dbReference type="OrthoDB" id="595207at2759"/>
<dbReference type="GeneID" id="123184338"/>
<dbReference type="Gene3D" id="3.30.559.10">
    <property type="entry name" value="Chloramphenicol acetyltransferase-like domain"/>
    <property type="match status" value="2"/>
</dbReference>
<organism evidence="2">
    <name type="scientific">Triticum aestivum</name>
    <name type="common">Wheat</name>
    <dbReference type="NCBI Taxonomy" id="4565"/>
    <lineage>
        <taxon>Eukaryota</taxon>
        <taxon>Viridiplantae</taxon>
        <taxon>Streptophyta</taxon>
        <taxon>Embryophyta</taxon>
        <taxon>Tracheophyta</taxon>
        <taxon>Spermatophyta</taxon>
        <taxon>Magnoliopsida</taxon>
        <taxon>Liliopsida</taxon>
        <taxon>Poales</taxon>
        <taxon>Poaceae</taxon>
        <taxon>BOP clade</taxon>
        <taxon>Pooideae</taxon>
        <taxon>Triticodae</taxon>
        <taxon>Triticeae</taxon>
        <taxon>Triticinae</taxon>
        <taxon>Triticum</taxon>
    </lineage>
</organism>
<evidence type="ECO:0000256" key="1">
    <source>
        <dbReference type="ARBA" id="ARBA00022679"/>
    </source>
</evidence>
<name>A0A3B6APK8_WHEAT</name>
<evidence type="ECO:0008006" key="4">
    <source>
        <dbReference type="Google" id="ProtNLM"/>
    </source>
</evidence>
<gene>
    <name evidence="2" type="primary">LOC123184338</name>
</gene>
<dbReference type="RefSeq" id="XP_044452419.1">
    <property type="nucleotide sequence ID" value="XM_044596484.1"/>
</dbReference>
<reference evidence="2" key="1">
    <citation type="submission" date="2018-08" db="EMBL/GenBank/DDBJ databases">
        <authorList>
            <person name="Rossello M."/>
        </authorList>
    </citation>
    <scope>NUCLEOTIDE SEQUENCE [LARGE SCALE GENOMIC DNA]</scope>
    <source>
        <strain evidence="2">cv. Chinese Spring</strain>
    </source>
</reference>
<reference evidence="2" key="2">
    <citation type="submission" date="2018-10" db="UniProtKB">
        <authorList>
            <consortium name="EnsemblPlants"/>
        </authorList>
    </citation>
    <scope>IDENTIFICATION</scope>
</reference>
<dbReference type="STRING" id="4565.A0A3B6APK8"/>
<dbReference type="Gramene" id="TraesCS2A02G035900.1">
    <property type="protein sequence ID" value="TraesCS2A02G035900.1.cds1"/>
    <property type="gene ID" value="TraesCS2A02G035900"/>
</dbReference>
<sequence>MPGMRVRPVRGRCGTRIVRGRLLEMVRRGVYRRKTLCVVRSSPSSTFARESVCERESARYPGSSQHKMEGGGVQIVSRRMVKPDYQTTSRPPEPETVHLTPWDLRRITVDYIQKGVVLPNPPAGAHAVEHLASSFTRAVGRFYPLAGRFTVAPGANDDGAPSPPRPSLTISLRCSDDGAEFVHAVAPGVAVADITGPLHVIPRVVWSFFPLSGMLGADAVVDPSRPVLAAQVTELADGLVVAMSLNHGAADGTTFWDLFNAWSAISRSRGAADGDILMVPTPERWFLEGCTVPIPLPFARVEDIVRRFEYPPVQECSLRFSSESVKMLKAKANAEMATGTATISSLQAVLAHLWRAMCRARGLAPDQETTCALPVGCRTRVKGMPQGYLGNAVAGAVGRTAVGEILGDGRLGWAAWLLNRAVAAADEASVRDELAAWPANPSFKYAAECSGDPPAAMVVTGSPRFDVYGNDFGWGRPVAVRSGAGNKLDGMVTVYEGGGGTGSMELEVCVAPAALARLVADEELMDAAVGGSTYWY</sequence>
<dbReference type="AlphaFoldDB" id="A0A3B6APK8"/>
<dbReference type="PANTHER" id="PTHR31896">
    <property type="entry name" value="FAMILY REGULATORY PROTEIN, PUTATIVE (AFU_ORTHOLOGUE AFUA_3G14730)-RELATED"/>
    <property type="match status" value="1"/>
</dbReference>
<dbReference type="OMA" id="IFNYRPW"/>
<protein>
    <recommendedName>
        <fullName evidence="4">Acetyltransferase</fullName>
    </recommendedName>
</protein>
<evidence type="ECO:0000313" key="2">
    <source>
        <dbReference type="EnsemblPlants" id="TraesCS2A02G035900.1.cds1"/>
    </source>
</evidence>
<dbReference type="GO" id="GO:0016747">
    <property type="term" value="F:acyltransferase activity, transferring groups other than amino-acyl groups"/>
    <property type="evidence" value="ECO:0000318"/>
    <property type="project" value="GO_Central"/>
</dbReference>
<proteinExistence type="predicted"/>
<dbReference type="InterPro" id="IPR051283">
    <property type="entry name" value="Sec_Metabolite_Acyltrans"/>
</dbReference>
<dbReference type="SMR" id="A0A3B6APK8"/>
<dbReference type="EnsemblPlants" id="TraesCS2A02G035900.1">
    <property type="protein sequence ID" value="TraesCS2A02G035900.1.cds1"/>
    <property type="gene ID" value="TraesCS2A02G035900"/>
</dbReference>
<dbReference type="PaxDb" id="4565-Traes_2AS_347B43C78.1"/>
<evidence type="ECO:0000313" key="3">
    <source>
        <dbReference type="Proteomes" id="UP000019116"/>
    </source>
</evidence>
<keyword evidence="3" id="KW-1185">Reference proteome</keyword>
<accession>A0A3B6APK8</accession>